<reference evidence="2" key="1">
    <citation type="submission" date="2020-11" db="EMBL/GenBank/DDBJ databases">
        <authorList>
            <consortium name="DOE Joint Genome Institute"/>
            <person name="Ahrendt S."/>
            <person name="Riley R."/>
            <person name="Andreopoulos W."/>
            <person name="Labutti K."/>
            <person name="Pangilinan J."/>
            <person name="Ruiz-Duenas F.J."/>
            <person name="Barrasa J.M."/>
            <person name="Sanchez-Garcia M."/>
            <person name="Camarero S."/>
            <person name="Miyauchi S."/>
            <person name="Serrano A."/>
            <person name="Linde D."/>
            <person name="Babiker R."/>
            <person name="Drula E."/>
            <person name="Ayuso-Fernandez I."/>
            <person name="Pacheco R."/>
            <person name="Padilla G."/>
            <person name="Ferreira P."/>
            <person name="Barriuso J."/>
            <person name="Kellner H."/>
            <person name="Castanera R."/>
            <person name="Alfaro M."/>
            <person name="Ramirez L."/>
            <person name="Pisabarro A.G."/>
            <person name="Kuo A."/>
            <person name="Tritt A."/>
            <person name="Lipzen A."/>
            <person name="He G."/>
            <person name="Yan M."/>
            <person name="Ng V."/>
            <person name="Cullen D."/>
            <person name="Martin F."/>
            <person name="Rosso M.-N."/>
            <person name="Henrissat B."/>
            <person name="Hibbett D."/>
            <person name="Martinez A.T."/>
            <person name="Grigoriev I.V."/>
        </authorList>
    </citation>
    <scope>NUCLEOTIDE SEQUENCE</scope>
    <source>
        <strain evidence="2">MF-IS2</strain>
    </source>
</reference>
<feature type="region of interest" description="Disordered" evidence="1">
    <location>
        <begin position="38"/>
        <end position="59"/>
    </location>
</feature>
<gene>
    <name evidence="2" type="ORF">P691DRAFT_671788</name>
</gene>
<feature type="compositionally biased region" description="Polar residues" evidence="1">
    <location>
        <begin position="48"/>
        <end position="58"/>
    </location>
</feature>
<protein>
    <submittedName>
        <fullName evidence="2">Uncharacterized protein</fullName>
    </submittedName>
</protein>
<name>A0A9P5XCG5_9AGAR</name>
<dbReference type="AlphaFoldDB" id="A0A9P5XCG5"/>
<accession>A0A9P5XCG5</accession>
<sequence length="376" mass="42518">MTAITDFVDEVKASMSWIVPISVLTTAILGRWPLPTHADAHRPHKNPSGYSPSHTQPFKTRRTKSAMFVPGGDDKLDAHDLQREKNGEMNPQPLKTAEPKSKPESPFMNLPLEVRLAILEYCAPIPFERRGADSLDTFLTLLRVSKAIQYEAYVACLPHIPLALWTKKGVHSFRALLYRRGELGCLVRYLWIGTGKYDDEELGWAVDILREATQLKSFACGEFLLARAVNAKALAPACGRVTLMNVEKGVEYEAGYVTHLRLCAGTYSTQEKFPDVTSLCFNARRRNAVKDERMKMEYEAVDKWVENLEGFAMIERDGKRASPRGLGLRFKVRRDERPDMYSISLPARWTEWDIWSADVVGAGVWDICRVKGEPAK</sequence>
<proteinExistence type="predicted"/>
<comment type="caution">
    <text evidence="2">The sequence shown here is derived from an EMBL/GenBank/DDBJ whole genome shotgun (WGS) entry which is preliminary data.</text>
</comment>
<dbReference type="EMBL" id="MU151206">
    <property type="protein sequence ID" value="KAF9447296.1"/>
    <property type="molecule type" value="Genomic_DNA"/>
</dbReference>
<evidence type="ECO:0000256" key="1">
    <source>
        <dbReference type="SAM" id="MobiDB-lite"/>
    </source>
</evidence>
<organism evidence="2 3">
    <name type="scientific">Macrolepiota fuliginosa MF-IS2</name>
    <dbReference type="NCBI Taxonomy" id="1400762"/>
    <lineage>
        <taxon>Eukaryota</taxon>
        <taxon>Fungi</taxon>
        <taxon>Dikarya</taxon>
        <taxon>Basidiomycota</taxon>
        <taxon>Agaricomycotina</taxon>
        <taxon>Agaricomycetes</taxon>
        <taxon>Agaricomycetidae</taxon>
        <taxon>Agaricales</taxon>
        <taxon>Agaricineae</taxon>
        <taxon>Agaricaceae</taxon>
        <taxon>Macrolepiota</taxon>
    </lineage>
</organism>
<keyword evidence="3" id="KW-1185">Reference proteome</keyword>
<dbReference type="Proteomes" id="UP000807342">
    <property type="component" value="Unassembled WGS sequence"/>
</dbReference>
<dbReference type="OrthoDB" id="2963292at2759"/>
<evidence type="ECO:0000313" key="3">
    <source>
        <dbReference type="Proteomes" id="UP000807342"/>
    </source>
</evidence>
<feature type="region of interest" description="Disordered" evidence="1">
    <location>
        <begin position="83"/>
        <end position="103"/>
    </location>
</feature>
<evidence type="ECO:0000313" key="2">
    <source>
        <dbReference type="EMBL" id="KAF9447296.1"/>
    </source>
</evidence>